<dbReference type="InterPro" id="IPR001810">
    <property type="entry name" value="F-box_dom"/>
</dbReference>
<sequence length="411" mass="47194">MLSFLPVWVLAKAKERGSSNMPNLTKTLPLELIREILLRLPVRSVLRFKCVCKSWLSLISDPQFAISHHDLAAAPSHRLLLRTYRFYVESIDIEAPLKNYFSAVHLLLPPSSPPRPLQLGEHNYHSACIDNHEILGSCKGFIVLYYKRNNDLILWNPSTGFHKRFLNFANELTYLLCGFGYDTSVDDYLLILIDLCESKNEESEDDDCKLEIAIFSFKTGNWVLFAEIHVSYKNFYYDDLRVGSLLNGALHWMVCYKDRKVPVIIAFDLIQRSLLEIPLLDHLTMKKYEAYSLSVMDGCLSVCYSVRGCGMIEIWVMKIYKVQSSWTKSVVIPTYGKPQDFFSPICITKDGGIFGSNYCGKLEKFNDKGELLEKLIYGRSQGFYTTNLQSSIYRESLLSLPSVCRQTRDVQ</sequence>
<proteinExistence type="predicted"/>
<name>A0A445IL85_GLYSO</name>
<dbReference type="Proteomes" id="UP000289340">
    <property type="component" value="Chromosome 10"/>
</dbReference>
<dbReference type="PANTHER" id="PTHR31672:SF13">
    <property type="entry name" value="F-BOX PROTEIN CPR30-LIKE"/>
    <property type="match status" value="1"/>
</dbReference>
<protein>
    <submittedName>
        <fullName evidence="2">F-box/kelch-repeat protein</fullName>
    </submittedName>
</protein>
<evidence type="ECO:0000313" key="2">
    <source>
        <dbReference type="EMBL" id="RZB86813.1"/>
    </source>
</evidence>
<dbReference type="AlphaFoldDB" id="A0A445IL85"/>
<keyword evidence="3" id="KW-1185">Reference proteome</keyword>
<dbReference type="InterPro" id="IPR006527">
    <property type="entry name" value="F-box-assoc_dom_typ1"/>
</dbReference>
<gene>
    <name evidence="2" type="ORF">D0Y65_026774</name>
</gene>
<dbReference type="Pfam" id="PF07734">
    <property type="entry name" value="FBA_1"/>
    <property type="match status" value="1"/>
</dbReference>
<dbReference type="Gene3D" id="1.20.1280.50">
    <property type="match status" value="1"/>
</dbReference>
<evidence type="ECO:0000313" key="3">
    <source>
        <dbReference type="Proteomes" id="UP000289340"/>
    </source>
</evidence>
<dbReference type="SUPFAM" id="SSF81383">
    <property type="entry name" value="F-box domain"/>
    <property type="match status" value="1"/>
</dbReference>
<accession>A0A445IL85</accession>
<evidence type="ECO:0000259" key="1">
    <source>
        <dbReference type="PROSITE" id="PS50181"/>
    </source>
</evidence>
<dbReference type="CDD" id="cd22157">
    <property type="entry name" value="F-box_AtFBW1-like"/>
    <property type="match status" value="1"/>
</dbReference>
<dbReference type="EMBL" id="QZWG01000010">
    <property type="protein sequence ID" value="RZB86813.1"/>
    <property type="molecule type" value="Genomic_DNA"/>
</dbReference>
<dbReference type="InterPro" id="IPR017451">
    <property type="entry name" value="F-box-assoc_interact_dom"/>
</dbReference>
<dbReference type="PROSITE" id="PS50181">
    <property type="entry name" value="FBOX"/>
    <property type="match status" value="1"/>
</dbReference>
<dbReference type="NCBIfam" id="TIGR01640">
    <property type="entry name" value="F_box_assoc_1"/>
    <property type="match status" value="1"/>
</dbReference>
<dbReference type="PANTHER" id="PTHR31672">
    <property type="entry name" value="BNACNNG10540D PROTEIN"/>
    <property type="match status" value="1"/>
</dbReference>
<dbReference type="InterPro" id="IPR050796">
    <property type="entry name" value="SCF_F-box_component"/>
</dbReference>
<organism evidence="2 3">
    <name type="scientific">Glycine soja</name>
    <name type="common">Wild soybean</name>
    <dbReference type="NCBI Taxonomy" id="3848"/>
    <lineage>
        <taxon>Eukaryota</taxon>
        <taxon>Viridiplantae</taxon>
        <taxon>Streptophyta</taxon>
        <taxon>Embryophyta</taxon>
        <taxon>Tracheophyta</taxon>
        <taxon>Spermatophyta</taxon>
        <taxon>Magnoliopsida</taxon>
        <taxon>eudicotyledons</taxon>
        <taxon>Gunneridae</taxon>
        <taxon>Pentapetalae</taxon>
        <taxon>rosids</taxon>
        <taxon>fabids</taxon>
        <taxon>Fabales</taxon>
        <taxon>Fabaceae</taxon>
        <taxon>Papilionoideae</taxon>
        <taxon>50 kb inversion clade</taxon>
        <taxon>NPAAA clade</taxon>
        <taxon>indigoferoid/millettioid clade</taxon>
        <taxon>Phaseoleae</taxon>
        <taxon>Glycine</taxon>
        <taxon>Glycine subgen. Soja</taxon>
    </lineage>
</organism>
<dbReference type="SMART" id="SM00256">
    <property type="entry name" value="FBOX"/>
    <property type="match status" value="1"/>
</dbReference>
<reference evidence="2 3" key="1">
    <citation type="submission" date="2018-09" db="EMBL/GenBank/DDBJ databases">
        <title>A high-quality reference genome of wild soybean provides a powerful tool to mine soybean genomes.</title>
        <authorList>
            <person name="Xie M."/>
            <person name="Chung C.Y.L."/>
            <person name="Li M.-W."/>
            <person name="Wong F.-L."/>
            <person name="Chan T.-F."/>
            <person name="Lam H.-M."/>
        </authorList>
    </citation>
    <scope>NUCLEOTIDE SEQUENCE [LARGE SCALE GENOMIC DNA]</scope>
    <source>
        <strain evidence="3">cv. W05</strain>
        <tissue evidence="2">Hypocotyl of etiolated seedlings</tissue>
    </source>
</reference>
<dbReference type="Pfam" id="PF00646">
    <property type="entry name" value="F-box"/>
    <property type="match status" value="1"/>
</dbReference>
<comment type="caution">
    <text evidence="2">The sequence shown here is derived from an EMBL/GenBank/DDBJ whole genome shotgun (WGS) entry which is preliminary data.</text>
</comment>
<dbReference type="InterPro" id="IPR036047">
    <property type="entry name" value="F-box-like_dom_sf"/>
</dbReference>
<feature type="domain" description="F-box" evidence="1">
    <location>
        <begin position="22"/>
        <end position="68"/>
    </location>
</feature>